<accession>A0A1L7XSH3</accession>
<proteinExistence type="predicted"/>
<dbReference type="Proteomes" id="UP000184330">
    <property type="component" value="Unassembled WGS sequence"/>
</dbReference>
<evidence type="ECO:0000313" key="3">
    <source>
        <dbReference type="Proteomes" id="UP000184330"/>
    </source>
</evidence>
<feature type="compositionally biased region" description="Polar residues" evidence="1">
    <location>
        <begin position="257"/>
        <end position="276"/>
    </location>
</feature>
<reference evidence="2 3" key="1">
    <citation type="submission" date="2016-03" db="EMBL/GenBank/DDBJ databases">
        <authorList>
            <person name="Ploux O."/>
        </authorList>
    </citation>
    <scope>NUCLEOTIDE SEQUENCE [LARGE SCALE GENOMIC DNA]</scope>
    <source>
        <strain evidence="2 3">UAMH 11012</strain>
    </source>
</reference>
<feature type="compositionally biased region" description="Low complexity" evidence="1">
    <location>
        <begin position="314"/>
        <end position="339"/>
    </location>
</feature>
<evidence type="ECO:0000256" key="1">
    <source>
        <dbReference type="SAM" id="MobiDB-lite"/>
    </source>
</evidence>
<keyword evidence="3" id="KW-1185">Reference proteome</keyword>
<sequence length="505" mass="56382">MLNLIRRHPKLHSQLRHTRRNGHEKKFKIDYDPEPDTVKHVSECRPARLFVNGEAGYRIDFDTTYNGHLLRSILKDYLENLARRLYFVTARPDLKAALELEGYKIRKVKVREDSVKTQQSHCGHPLLDENILPARKEEEKPLFTQATSTMQTTSNAAPGLAPNSMEQLLAPTAGMSVEEPEYRINFEKHKGKTLDEVSESYRQFLANRGGKFILNRPKLKAALEKRGYSVVVPHGPHAAPGSGSRRPSKKERSKKSQISSFTQSIPSMPTASNEPLPTTIKPSFGQAPTLLQAVSNDPAPVHNSSSQQPLAMQPGSNGPTTVSTPPSTGSTPKSSLLSSARQPLKPQSPWPDVFATPKQATPKTHWTPPNLYNAPTKFRHGGTNYGGLLWISSWDTRSFFGLTIDHFLKLPLATFPGNAVTQQRYWLYHVWDLVRFETSEGNANKLFADMFLNQINEETHDVWGRKLLSKKDVARKDTTLTDVGYGLNANSASNLEDGGGDVEMV</sequence>
<name>A0A1L7XSH3_9HELO</name>
<dbReference type="AlphaFoldDB" id="A0A1L7XSH3"/>
<dbReference type="OrthoDB" id="3504860at2759"/>
<feature type="region of interest" description="Disordered" evidence="1">
    <location>
        <begin position="230"/>
        <end position="368"/>
    </location>
</feature>
<dbReference type="EMBL" id="FJOG01000048">
    <property type="protein sequence ID" value="CZR67908.1"/>
    <property type="molecule type" value="Genomic_DNA"/>
</dbReference>
<protein>
    <submittedName>
        <fullName evidence="2">Uncharacterized protein</fullName>
    </submittedName>
</protein>
<gene>
    <name evidence="2" type="ORF">PAC_17807</name>
</gene>
<organism evidence="2 3">
    <name type="scientific">Phialocephala subalpina</name>
    <dbReference type="NCBI Taxonomy" id="576137"/>
    <lineage>
        <taxon>Eukaryota</taxon>
        <taxon>Fungi</taxon>
        <taxon>Dikarya</taxon>
        <taxon>Ascomycota</taxon>
        <taxon>Pezizomycotina</taxon>
        <taxon>Leotiomycetes</taxon>
        <taxon>Helotiales</taxon>
        <taxon>Mollisiaceae</taxon>
        <taxon>Phialocephala</taxon>
        <taxon>Phialocephala fortinii species complex</taxon>
    </lineage>
</organism>
<feature type="compositionally biased region" description="Basic residues" evidence="1">
    <location>
        <begin position="246"/>
        <end position="255"/>
    </location>
</feature>
<evidence type="ECO:0000313" key="2">
    <source>
        <dbReference type="EMBL" id="CZR67908.1"/>
    </source>
</evidence>